<accession>A0ABX9AG78</accession>
<evidence type="ECO:0000313" key="7">
    <source>
        <dbReference type="EMBL" id="QZN94153.1"/>
    </source>
</evidence>
<dbReference type="EMBL" id="CP081864">
    <property type="protein sequence ID" value="QZN94153.1"/>
    <property type="molecule type" value="Genomic_DNA"/>
</dbReference>
<evidence type="ECO:0000256" key="2">
    <source>
        <dbReference type="ARBA" id="ARBA00022908"/>
    </source>
</evidence>
<dbReference type="Pfam" id="PF00589">
    <property type="entry name" value="Phage_integrase"/>
    <property type="match status" value="1"/>
</dbReference>
<dbReference type="InterPro" id="IPR025166">
    <property type="entry name" value="Integrase_DNA_bind_dom"/>
</dbReference>
<dbReference type="InterPro" id="IPR038488">
    <property type="entry name" value="Integrase_DNA-bd_sf"/>
</dbReference>
<dbReference type="SUPFAM" id="SSF56349">
    <property type="entry name" value="DNA breaking-rejoining enzymes"/>
    <property type="match status" value="1"/>
</dbReference>
<keyword evidence="8" id="KW-1185">Reference proteome</keyword>
<organism evidence="7 8">
    <name type="scientific">Symbiopectobacterium purcellii</name>
    <dbReference type="NCBI Taxonomy" id="2871826"/>
    <lineage>
        <taxon>Bacteria</taxon>
        <taxon>Pseudomonadati</taxon>
        <taxon>Pseudomonadota</taxon>
        <taxon>Gammaproteobacteria</taxon>
        <taxon>Enterobacterales</taxon>
        <taxon>Enterobacteriaceae</taxon>
    </lineage>
</organism>
<dbReference type="PROSITE" id="PS51898">
    <property type="entry name" value="TYR_RECOMBINASE"/>
    <property type="match status" value="1"/>
</dbReference>
<sequence length="392" mass="45581">MALSDTKLRSLLGKSQDSRTELTDGDGLSARVSPKGSIAFQFRYRWNGQPQRLTIGKYPAMLLKDARVLVGELRLMYDRGDDPRNYFSPAGATKELTLSECIDRWRQDYVHTQLRPKTAALYEAVAVRIIRDEFPGRPIDTINVREWMDYFTEQERVNSKRARTLFVQTKSAINWCIRRQLINGSSLMKISPKDIGTRADRGERVFTYTELARIWVAIEQSRATTPNKLLHQMSMLWGCRNTELRESVSREFDMHDLIWTVPGERSKTKSAIRRPIFDQIKPMLERLMDAYGDVLFPGQRLSEPMTIAAANRFIIRLREGMDLGYWRAHDFRRSLSTRLSEEGIAPHVTEKMLGHELGGVMAVYNKHDWLKEQKEAYELHADKIFWHIKNLK</sequence>
<dbReference type="CDD" id="cd00801">
    <property type="entry name" value="INT_P4_C"/>
    <property type="match status" value="1"/>
</dbReference>
<dbReference type="Gene3D" id="3.30.160.390">
    <property type="entry name" value="Integrase, DNA-binding domain"/>
    <property type="match status" value="1"/>
</dbReference>
<dbReference type="InterPro" id="IPR011010">
    <property type="entry name" value="DNA_brk_join_enz"/>
</dbReference>
<comment type="similarity">
    <text evidence="1">Belongs to the 'phage' integrase family.</text>
</comment>
<proteinExistence type="inferred from homology"/>
<dbReference type="InterPro" id="IPR013762">
    <property type="entry name" value="Integrase-like_cat_sf"/>
</dbReference>
<dbReference type="Pfam" id="PF13356">
    <property type="entry name" value="Arm-DNA-bind_3"/>
    <property type="match status" value="1"/>
</dbReference>
<reference evidence="7 8" key="1">
    <citation type="submission" date="2021-08" db="EMBL/GenBank/DDBJ databases">
        <title>Culture and genomic analysis of Symbiopectobacterium purcellii sp. nov. gen. nov., isolated from the leafhopper Empoasca decipiens.</title>
        <authorList>
            <person name="Nadal-Jimenez P."/>
            <person name="Siozios S."/>
            <person name="Halliday N."/>
            <person name="Camara M."/>
            <person name="Hurst G.D.D."/>
        </authorList>
    </citation>
    <scope>NUCLEOTIDE SEQUENCE [LARGE SCALE GENOMIC DNA]</scope>
    <source>
        <strain evidence="7 8">SyEd1</strain>
    </source>
</reference>
<dbReference type="PANTHER" id="PTHR30629:SF2">
    <property type="entry name" value="PROPHAGE INTEGRASE INTS-RELATED"/>
    <property type="match status" value="1"/>
</dbReference>
<name>A0ABX9AG78_9ENTR</name>
<protein>
    <submittedName>
        <fullName evidence="7">Tyrosine-type recombinase/integrase</fullName>
    </submittedName>
</protein>
<keyword evidence="3" id="KW-0238">DNA-binding</keyword>
<dbReference type="Proteomes" id="UP000825886">
    <property type="component" value="Chromosome"/>
</dbReference>
<feature type="domain" description="Tyr recombinase" evidence="6">
    <location>
        <begin position="201"/>
        <end position="378"/>
    </location>
</feature>
<dbReference type="InterPro" id="IPR050808">
    <property type="entry name" value="Phage_Integrase"/>
</dbReference>
<evidence type="ECO:0000259" key="6">
    <source>
        <dbReference type="PROSITE" id="PS51898"/>
    </source>
</evidence>
<evidence type="ECO:0000256" key="3">
    <source>
        <dbReference type="ARBA" id="ARBA00023125"/>
    </source>
</evidence>
<keyword evidence="4" id="KW-0233">DNA recombination</keyword>
<dbReference type="Gene3D" id="1.10.443.10">
    <property type="entry name" value="Intergrase catalytic core"/>
    <property type="match status" value="1"/>
</dbReference>
<evidence type="ECO:0000256" key="4">
    <source>
        <dbReference type="ARBA" id="ARBA00023172"/>
    </source>
</evidence>
<dbReference type="RefSeq" id="WP_222157284.1">
    <property type="nucleotide sequence ID" value="NZ_CP081864.1"/>
</dbReference>
<dbReference type="Gene3D" id="1.10.150.130">
    <property type="match status" value="1"/>
</dbReference>
<keyword evidence="2" id="KW-0229">DNA integration</keyword>
<evidence type="ECO:0000313" key="8">
    <source>
        <dbReference type="Proteomes" id="UP000825886"/>
    </source>
</evidence>
<evidence type="ECO:0000256" key="1">
    <source>
        <dbReference type="ARBA" id="ARBA00008857"/>
    </source>
</evidence>
<gene>
    <name evidence="7" type="ORF">K6K13_12210</name>
</gene>
<dbReference type="PANTHER" id="PTHR30629">
    <property type="entry name" value="PROPHAGE INTEGRASE"/>
    <property type="match status" value="1"/>
</dbReference>
<feature type="region of interest" description="Disordered" evidence="5">
    <location>
        <begin position="1"/>
        <end position="28"/>
    </location>
</feature>
<evidence type="ECO:0000256" key="5">
    <source>
        <dbReference type="SAM" id="MobiDB-lite"/>
    </source>
</evidence>
<dbReference type="InterPro" id="IPR010998">
    <property type="entry name" value="Integrase_recombinase_N"/>
</dbReference>
<dbReference type="InterPro" id="IPR002104">
    <property type="entry name" value="Integrase_catalytic"/>
</dbReference>